<evidence type="ECO:0000256" key="2">
    <source>
        <dbReference type="ARBA" id="ARBA00022989"/>
    </source>
</evidence>
<keyword evidence="3 6" id="KW-0175">Coiled coil</keyword>
<protein>
    <submittedName>
        <fullName evidence="11 12">SUN domain-containing protein 1 isoform X1</fullName>
    </submittedName>
</protein>
<dbReference type="Gene3D" id="2.60.120.260">
    <property type="entry name" value="Galactose-binding domain-like"/>
    <property type="match status" value="1"/>
</dbReference>
<feature type="region of interest" description="Disordered" evidence="7">
    <location>
        <begin position="162"/>
        <end position="203"/>
    </location>
</feature>
<keyword evidence="1 8" id="KW-0812">Transmembrane</keyword>
<dbReference type="InterPro" id="IPR045119">
    <property type="entry name" value="SUN1-5"/>
</dbReference>
<comment type="subcellular location">
    <subcellularLocation>
        <location evidence="5">Nucleus inner membrane</location>
        <topology evidence="5">Single-pass type II membrane protein</topology>
    </subcellularLocation>
</comment>
<accession>A0A6P8FBP0</accession>
<dbReference type="KEGG" id="char:105894520"/>
<evidence type="ECO:0000256" key="5">
    <source>
        <dbReference type="ARBA" id="ARBA00037816"/>
    </source>
</evidence>
<evidence type="ECO:0000313" key="10">
    <source>
        <dbReference type="Proteomes" id="UP000515152"/>
    </source>
</evidence>
<dbReference type="OrthoDB" id="342281at2759"/>
<keyword evidence="10" id="KW-1185">Reference proteome</keyword>
<dbReference type="InterPro" id="IPR012919">
    <property type="entry name" value="SUN_dom"/>
</dbReference>
<name>A0A6P8FBP0_CLUHA</name>
<keyword evidence="4 8" id="KW-0472">Membrane</keyword>
<evidence type="ECO:0000313" key="11">
    <source>
        <dbReference type="RefSeq" id="XP_031420588.1"/>
    </source>
</evidence>
<proteinExistence type="predicted"/>
<organism evidence="10 12">
    <name type="scientific">Clupea harengus</name>
    <name type="common">Atlantic herring</name>
    <dbReference type="NCBI Taxonomy" id="7950"/>
    <lineage>
        <taxon>Eukaryota</taxon>
        <taxon>Metazoa</taxon>
        <taxon>Chordata</taxon>
        <taxon>Craniata</taxon>
        <taxon>Vertebrata</taxon>
        <taxon>Euteleostomi</taxon>
        <taxon>Actinopterygii</taxon>
        <taxon>Neopterygii</taxon>
        <taxon>Teleostei</taxon>
        <taxon>Clupei</taxon>
        <taxon>Clupeiformes</taxon>
        <taxon>Clupeoidei</taxon>
        <taxon>Clupeidae</taxon>
        <taxon>Clupea</taxon>
    </lineage>
</organism>
<dbReference type="GO" id="GO:0005637">
    <property type="term" value="C:nuclear inner membrane"/>
    <property type="evidence" value="ECO:0007669"/>
    <property type="project" value="UniProtKB-SubCell"/>
</dbReference>
<feature type="transmembrane region" description="Helical" evidence="8">
    <location>
        <begin position="501"/>
        <end position="520"/>
    </location>
</feature>
<gene>
    <name evidence="11 12" type="primary">sun1b</name>
</gene>
<dbReference type="GeneID" id="105894520"/>
<dbReference type="Proteomes" id="UP000515152">
    <property type="component" value="Chromosome 1"/>
</dbReference>
<dbReference type="AlphaFoldDB" id="A0A6P8FBP0"/>
<feature type="coiled-coil region" evidence="6">
    <location>
        <begin position="652"/>
        <end position="679"/>
    </location>
</feature>
<dbReference type="CTD" id="553188"/>
<evidence type="ECO:0000313" key="12">
    <source>
        <dbReference type="RefSeq" id="XP_031420592.1"/>
    </source>
</evidence>
<dbReference type="RefSeq" id="XP_031420592.1">
    <property type="nucleotide sequence ID" value="XM_031564732.2"/>
</dbReference>
<feature type="region of interest" description="Disordered" evidence="7">
    <location>
        <begin position="557"/>
        <end position="578"/>
    </location>
</feature>
<dbReference type="PANTHER" id="PTHR12911">
    <property type="entry name" value="SAD1/UNC-84-LIKE PROTEIN-RELATED"/>
    <property type="match status" value="1"/>
</dbReference>
<dbReference type="Pfam" id="PF07738">
    <property type="entry name" value="Sad1_UNC"/>
    <property type="match status" value="1"/>
</dbReference>
<evidence type="ECO:0000256" key="1">
    <source>
        <dbReference type="ARBA" id="ARBA00022692"/>
    </source>
</evidence>
<dbReference type="FunFam" id="2.60.120.260:FF:000009">
    <property type="entry name" value="SUN domain-containing protein 1 isoform X1"/>
    <property type="match status" value="1"/>
</dbReference>
<dbReference type="InterPro" id="IPR032680">
    <property type="entry name" value="SUN1_N"/>
</dbReference>
<feature type="compositionally biased region" description="Low complexity" evidence="7">
    <location>
        <begin position="81"/>
        <end position="94"/>
    </location>
</feature>
<feature type="region of interest" description="Disordered" evidence="7">
    <location>
        <begin position="70"/>
        <end position="138"/>
    </location>
</feature>
<dbReference type="Pfam" id="PF09387">
    <property type="entry name" value="MRP"/>
    <property type="match status" value="1"/>
</dbReference>
<dbReference type="PANTHER" id="PTHR12911:SF23">
    <property type="entry name" value="SUN DOMAIN-CONTAINING PROTEIN 1"/>
    <property type="match status" value="1"/>
</dbReference>
<sequence>MNMDFSPLHTYTPPQCAPDNTGYTYSLSSSYSSAALEFEHEHQIAPVFDSPRMSRRSLRLHTATGLYGNDGLADESHNHNTSYSNTSSASSSTKRTVRSRRQQQASAADLQTDSQTQTLTQTQTQRQTPVRRTLRSHSSYVLGQAETDGSFMSTLLDESSLKEHATSTPRVWGTEHDADLKGRSVRTEHSSSRVNGDASATHTHTHTTVANGYICRDCSIHSERKDALTAYSSSGSSSSSSAAASGANANLLQSSSSFTASSASSASSATSIYSSKRSQQHRTGVLACVSGACVRQSRRAVSSVYTFISLLFHRLLGSSGDHQQGSSKGVLVSVSDTLRRAGTALSDKVWLLKWRLLQRLFYRDYRPKAHSSYCGSMNVKDLVTGDGHLNLNGSLCDDCKGSQHLEANTLSTHSSQRRGLLGALLALLTYTVTGVLQVCRAVASGGATVARKLLALLWLVLLAPGKAARGAFWWLGTGWYQLVTLMSLLNVFFLTRCLPKLWKLLLFLLPFLLLLGLWYLGPSSLLGLLPAVNLTEWSSVTLYSLLPSASLFPSTHTPVEQASPLPPTHTSPAPSSVPQLSQQSEARLLAALAVDTERLSRLEGRVVELWQSVQQGEQRQEEQRGQTLQHYQSLQEQLRTQTDRHTLGLWVSDLLEDKLSALRADLEHQANQRAESQEQYGAEQKAHETRLVELSLLLQALAAKTEEVQQKQKDQEAVVPPPPPVSVGVGQEDHDALLQEVGRLEAELGRIRDDLQGVMGCRGRCEQLDTLQDTVSAQVSAEVRRELHALFYGSEAEPESGEAALPESLLQWLSARFVHGDDLHASLATLEKSILGNVSLQLEQSKQQPACAETVTQSVTQSVTHTAQAAGMTEEEVLLIVQNALRLYSYDRTGKVDYALESGGGSILSTRCSETYETKTALMSLFGLPLWYFSQSPRVVIQPDMYPGNCWAFKGSQGYLVIRLSLSVLPSAFCLEHIPKALSPTGNISSAPKHFTVYGLEDEYQDEGKLLGDYTYEEDGESLQTFPVMEKNDKSFQIIEMRVLSNWGHAEYTCLYRFRVHGEPRAQ</sequence>
<dbReference type="GO" id="GO:0043495">
    <property type="term" value="F:protein-membrane adaptor activity"/>
    <property type="evidence" value="ECO:0007669"/>
    <property type="project" value="TreeGrafter"/>
</dbReference>
<evidence type="ECO:0000256" key="6">
    <source>
        <dbReference type="SAM" id="Coils"/>
    </source>
</evidence>
<evidence type="ECO:0000259" key="9">
    <source>
        <dbReference type="PROSITE" id="PS51469"/>
    </source>
</evidence>
<feature type="domain" description="SUN" evidence="9">
    <location>
        <begin position="904"/>
        <end position="1065"/>
    </location>
</feature>
<keyword evidence="2 8" id="KW-1133">Transmembrane helix</keyword>
<feature type="transmembrane region" description="Helical" evidence="8">
    <location>
        <begin position="471"/>
        <end position="494"/>
    </location>
</feature>
<evidence type="ECO:0000256" key="8">
    <source>
        <dbReference type="SAM" id="Phobius"/>
    </source>
</evidence>
<feature type="compositionally biased region" description="Low complexity" evidence="7">
    <location>
        <begin position="110"/>
        <end position="131"/>
    </location>
</feature>
<dbReference type="PROSITE" id="PS51469">
    <property type="entry name" value="SUN"/>
    <property type="match status" value="1"/>
</dbReference>
<evidence type="ECO:0000256" key="3">
    <source>
        <dbReference type="ARBA" id="ARBA00023054"/>
    </source>
</evidence>
<dbReference type="RefSeq" id="XP_031420588.1">
    <property type="nucleotide sequence ID" value="XM_031564728.2"/>
</dbReference>
<evidence type="ECO:0000256" key="7">
    <source>
        <dbReference type="SAM" id="MobiDB-lite"/>
    </source>
</evidence>
<reference evidence="11 12" key="1">
    <citation type="submission" date="2025-04" db="UniProtKB">
        <authorList>
            <consortium name="RefSeq"/>
        </authorList>
    </citation>
    <scope>IDENTIFICATION</scope>
</reference>
<dbReference type="GeneTree" id="ENSGT00940000155830"/>
<evidence type="ECO:0000256" key="4">
    <source>
        <dbReference type="ARBA" id="ARBA00023136"/>
    </source>
</evidence>
<feature type="compositionally biased region" description="Basic and acidic residues" evidence="7">
    <location>
        <begin position="173"/>
        <end position="191"/>
    </location>
</feature>
<dbReference type="GO" id="GO:0034993">
    <property type="term" value="C:meiotic nuclear membrane microtubule tethering complex"/>
    <property type="evidence" value="ECO:0007669"/>
    <property type="project" value="TreeGrafter"/>
</dbReference>